<dbReference type="InterPro" id="IPR036691">
    <property type="entry name" value="Endo/exonu/phosph_ase_sf"/>
</dbReference>
<reference evidence="4" key="2">
    <citation type="submission" date="2025-08" db="UniProtKB">
        <authorList>
            <consortium name="RefSeq"/>
        </authorList>
    </citation>
    <scope>IDENTIFICATION</scope>
    <source>
        <tissue evidence="4">Leaf</tissue>
    </source>
</reference>
<evidence type="ECO:0000259" key="2">
    <source>
        <dbReference type="Pfam" id="PF03372"/>
    </source>
</evidence>
<dbReference type="SUPFAM" id="SSF56219">
    <property type="entry name" value="DNase I-like"/>
    <property type="match status" value="1"/>
</dbReference>
<feature type="domain" description="Endonuclease/exonuclease/phosphatase" evidence="2">
    <location>
        <begin position="4"/>
        <end position="191"/>
    </location>
</feature>
<sequence>MNICSWNVRGMNDPSKVGDIKNFVNVNQISVVALIETRVKLKNSSKIQNKFGAQWHWVSNYDHSDRGRIWIGWKHRVVTFTVVYKSEQIIHGIVSAKSANFTSGFTAVYGLHSIETRRPLWRELSSLSALNNLAWLVMGDFNSVLYSGDRVNGHEVHRISSRIDRAFGNSCWQGTYSDVVVDYMNPGLSDHTPLVMNYKVNMKKGGRPFKFFNYMADHPQFFQAVQKGWEKNTTTSAMQNVWSKLKAVKVELKALHKQEFAQLETNIEKCRRDLEMAQSISIANPDDSVVQEKEKECVAKLKLFLKVQESAYRQKSRIQWLQLGDSNSKFFFSSMKERYAINSTDVLYDDHGTKLTTEADIQTEIKNFYGKLIGSVAASLTGIDVPIVRHGIQLSAADADSLIIPISDLEIDTAIKGINVNKAPGLDGFNSLFFHKTWNIVKADIYNAIREFFDTGVLLKPINNTAVTLIPKIQNASTVKDFRPIACCYVVYKIISKILTARMQGVIGKCLGSVSYSILVNGFPTKPIPAKKGLRQGDPISPYLFAIDDLLMFARADIPSVSAIFQAFTKFSKASGLEANLHKSDVYVAGVSDTAASQIVDSLGIAKGSFPFTYLGVPLTTRKLNYNDCKPLIEKTVARIKIWATKFLSYAGRLQLVEGNNALGNEGSARAPVAWESLCLPKSCGGWNLKDLTVWNKAAVLKHCWALSIKQDRLRIKWMHTYYVKHHNFRTMQVPNGLTWSMRKIWAHREVFVDSGEIDQVWSSVLSKIGVDRTIQTWQGEIDWEAKKSRGTKPRDKICSMAFVETVYNIWLQRNSKVFKNIIDSVDVTSSRIVFLIACRCDDQMRKCLI</sequence>
<evidence type="ECO:0000313" key="3">
    <source>
        <dbReference type="Proteomes" id="UP000813463"/>
    </source>
</evidence>
<name>A0ABM3RR61_SPIOL</name>
<dbReference type="Gene3D" id="3.60.10.10">
    <property type="entry name" value="Endonuclease/exonuclease/phosphatase"/>
    <property type="match status" value="1"/>
</dbReference>
<dbReference type="InterPro" id="IPR043502">
    <property type="entry name" value="DNA/RNA_pol_sf"/>
</dbReference>
<dbReference type="PANTHER" id="PTHR33116">
    <property type="entry name" value="REVERSE TRANSCRIPTASE ZINC-BINDING DOMAIN-CONTAINING PROTEIN-RELATED-RELATED"/>
    <property type="match status" value="1"/>
</dbReference>
<dbReference type="RefSeq" id="XP_056698108.1">
    <property type="nucleotide sequence ID" value="XM_056842130.1"/>
</dbReference>
<accession>A0ABM3RR61</accession>
<proteinExistence type="predicted"/>
<evidence type="ECO:0000313" key="4">
    <source>
        <dbReference type="RefSeq" id="XP_056698108.1"/>
    </source>
</evidence>
<dbReference type="GeneID" id="110775603"/>
<keyword evidence="3" id="KW-1185">Reference proteome</keyword>
<dbReference type="Proteomes" id="UP000813463">
    <property type="component" value="Chromosome 4"/>
</dbReference>
<dbReference type="InterPro" id="IPR005135">
    <property type="entry name" value="Endo/exonuclease/phosphatase"/>
</dbReference>
<organism evidence="3 4">
    <name type="scientific">Spinacia oleracea</name>
    <name type="common">Spinach</name>
    <dbReference type="NCBI Taxonomy" id="3562"/>
    <lineage>
        <taxon>Eukaryota</taxon>
        <taxon>Viridiplantae</taxon>
        <taxon>Streptophyta</taxon>
        <taxon>Embryophyta</taxon>
        <taxon>Tracheophyta</taxon>
        <taxon>Spermatophyta</taxon>
        <taxon>Magnoliopsida</taxon>
        <taxon>eudicotyledons</taxon>
        <taxon>Gunneridae</taxon>
        <taxon>Pentapetalae</taxon>
        <taxon>Caryophyllales</taxon>
        <taxon>Chenopodiaceae</taxon>
        <taxon>Chenopodioideae</taxon>
        <taxon>Anserineae</taxon>
        <taxon>Spinacia</taxon>
    </lineage>
</organism>
<keyword evidence="1" id="KW-0175">Coiled coil</keyword>
<reference evidence="3" key="1">
    <citation type="journal article" date="2021" name="Nat. Commun.">
        <title>Genomic analyses provide insights into spinach domestication and the genetic basis of agronomic traits.</title>
        <authorList>
            <person name="Cai X."/>
            <person name="Sun X."/>
            <person name="Xu C."/>
            <person name="Sun H."/>
            <person name="Wang X."/>
            <person name="Ge C."/>
            <person name="Zhang Z."/>
            <person name="Wang Q."/>
            <person name="Fei Z."/>
            <person name="Jiao C."/>
            <person name="Wang Q."/>
        </authorList>
    </citation>
    <scope>NUCLEOTIDE SEQUENCE [LARGE SCALE GENOMIC DNA]</scope>
    <source>
        <strain evidence="3">cv. Varoflay</strain>
    </source>
</reference>
<dbReference type="SUPFAM" id="SSF56672">
    <property type="entry name" value="DNA/RNA polymerases"/>
    <property type="match status" value="1"/>
</dbReference>
<dbReference type="Pfam" id="PF03372">
    <property type="entry name" value="Exo_endo_phos"/>
    <property type="match status" value="1"/>
</dbReference>
<feature type="coiled-coil region" evidence="1">
    <location>
        <begin position="253"/>
        <end position="280"/>
    </location>
</feature>
<protein>
    <recommendedName>
        <fullName evidence="2">Endonuclease/exonuclease/phosphatase domain-containing protein</fullName>
    </recommendedName>
</protein>
<dbReference type="PANTHER" id="PTHR33116:SF84">
    <property type="entry name" value="RNA-DIRECTED DNA POLYMERASE"/>
    <property type="match status" value="1"/>
</dbReference>
<evidence type="ECO:0000256" key="1">
    <source>
        <dbReference type="SAM" id="Coils"/>
    </source>
</evidence>
<gene>
    <name evidence="4" type="primary">LOC110775603</name>
</gene>